<dbReference type="ESTHER" id="9clot-c6pp94">
    <property type="family name" value="Proline_iminopeptidase"/>
</dbReference>
<dbReference type="PATRIC" id="fig|536227.13.peg.717"/>
<reference evidence="5 6" key="1">
    <citation type="submission" date="2009-06" db="EMBL/GenBank/DDBJ databases">
        <title>The draft genome of Clostridium carboxidivorans P7.</title>
        <authorList>
            <consortium name="US DOE Joint Genome Institute (JGI-PGF)"/>
            <person name="Lucas S."/>
            <person name="Copeland A."/>
            <person name="Lapidus A."/>
            <person name="Glavina del Rio T."/>
            <person name="Tice H."/>
            <person name="Bruce D."/>
            <person name="Goodwin L."/>
            <person name="Pitluck S."/>
            <person name="Larimer F."/>
            <person name="Land M.L."/>
            <person name="Hauser L."/>
            <person name="Hemme C.L."/>
        </authorList>
    </citation>
    <scope>NUCLEOTIDE SEQUENCE [LARGE SCALE GENOMIC DNA]</scope>
    <source>
        <strain evidence="5 6">P7</strain>
    </source>
</reference>
<evidence type="ECO:0000259" key="4">
    <source>
        <dbReference type="Pfam" id="PF00561"/>
    </source>
</evidence>
<sequence>MRKVGKIMLILLSVLIFCIITLVVILLIQSPGKVKPLVDKNRSVIKGSISEKAYVKINGVNMGMIIKSKDASNPVLLFVHGGPGMPEYPFTEKYPTCLEDHFTVVWWDQRGSGLSYKSGMPKEKMTTEQFVSDTIEISKYLCSRFGQDKIYLMAHSWGSYIGIQAAAKAPQLYHAYIGVGQISNQMESEKIAYDYMLKYYKAAGDEKTVDKLQKLSFKTMDHMPKEYNRVRDGVMHRAGIGTTHNMNSVVTGIFMPVMQNSEYTLGEKINIWRGKAFSSSTVLSKDLYSTDLTTKVTKLDIPVYFFSGIYDYTVNHSMSEAYLKKIQAPVKGFYLFKQSAHSPMFEEPEKVMQIMQEDVKNKINT</sequence>
<dbReference type="KEGG" id="cck:Ccar_03400"/>
<accession>C6PP94</accession>
<evidence type="ECO:0000313" key="6">
    <source>
        <dbReference type="Proteomes" id="UP000004198"/>
    </source>
</evidence>
<evidence type="ECO:0000256" key="1">
    <source>
        <dbReference type="ARBA" id="ARBA00010088"/>
    </source>
</evidence>
<dbReference type="Pfam" id="PF00561">
    <property type="entry name" value="Abhydrolase_1"/>
    <property type="match status" value="1"/>
</dbReference>
<dbReference type="InterPro" id="IPR000073">
    <property type="entry name" value="AB_hydrolase_1"/>
</dbReference>
<gene>
    <name evidence="5" type="ORF">CcarbDRAFT_0611</name>
</gene>
<dbReference type="STRING" id="536227.Ccar_03400"/>
<dbReference type="SUPFAM" id="SSF53474">
    <property type="entry name" value="alpha/beta-Hydrolases"/>
    <property type="match status" value="1"/>
</dbReference>
<dbReference type="InterPro" id="IPR029058">
    <property type="entry name" value="AB_hydrolase_fold"/>
</dbReference>
<dbReference type="AlphaFoldDB" id="C6PP94"/>
<dbReference type="InterPro" id="IPR002410">
    <property type="entry name" value="Peptidase_S33"/>
</dbReference>
<keyword evidence="3" id="KW-0472">Membrane</keyword>
<dbReference type="eggNOG" id="COG0596">
    <property type="taxonomic scope" value="Bacteria"/>
</dbReference>
<comment type="caution">
    <text evidence="5">The sequence shown here is derived from an EMBL/GenBank/DDBJ whole genome shotgun (WGS) entry which is preliminary data.</text>
</comment>
<keyword evidence="6" id="KW-1185">Reference proteome</keyword>
<dbReference type="GO" id="GO:0006508">
    <property type="term" value="P:proteolysis"/>
    <property type="evidence" value="ECO:0007669"/>
    <property type="project" value="InterPro"/>
</dbReference>
<evidence type="ECO:0000256" key="3">
    <source>
        <dbReference type="SAM" id="Phobius"/>
    </source>
</evidence>
<evidence type="ECO:0000256" key="2">
    <source>
        <dbReference type="ARBA" id="ARBA00022801"/>
    </source>
</evidence>
<proteinExistence type="inferred from homology"/>
<protein>
    <submittedName>
        <fullName evidence="5">Alpha/beta hydrolase fold protein</fullName>
    </submittedName>
</protein>
<keyword evidence="2 5" id="KW-0378">Hydrolase</keyword>
<dbReference type="Proteomes" id="UP000004198">
    <property type="component" value="Unassembled WGS sequence"/>
</dbReference>
<dbReference type="GO" id="GO:0004177">
    <property type="term" value="F:aminopeptidase activity"/>
    <property type="evidence" value="ECO:0007669"/>
    <property type="project" value="UniProtKB-EC"/>
</dbReference>
<name>C6PP94_9CLOT</name>
<keyword evidence="3" id="KW-1133">Transmembrane helix</keyword>
<organism evidence="5 6">
    <name type="scientific">Clostridium carboxidivorans P7</name>
    <dbReference type="NCBI Taxonomy" id="536227"/>
    <lineage>
        <taxon>Bacteria</taxon>
        <taxon>Bacillati</taxon>
        <taxon>Bacillota</taxon>
        <taxon>Clostridia</taxon>
        <taxon>Eubacteriales</taxon>
        <taxon>Clostridiaceae</taxon>
        <taxon>Clostridium</taxon>
    </lineage>
</organism>
<feature type="domain" description="AB hydrolase-1" evidence="4">
    <location>
        <begin position="74"/>
        <end position="347"/>
    </location>
</feature>
<dbReference type="PANTHER" id="PTHR43329">
    <property type="entry name" value="EPOXIDE HYDROLASE"/>
    <property type="match status" value="1"/>
</dbReference>
<evidence type="ECO:0000313" key="5">
    <source>
        <dbReference type="EMBL" id="EET88972.1"/>
    </source>
</evidence>
<dbReference type="PRINTS" id="PR00793">
    <property type="entry name" value="PROAMNOPTASE"/>
</dbReference>
<feature type="transmembrane region" description="Helical" evidence="3">
    <location>
        <begin position="7"/>
        <end position="28"/>
    </location>
</feature>
<dbReference type="Gene3D" id="3.40.50.1820">
    <property type="entry name" value="alpha/beta hydrolase"/>
    <property type="match status" value="1"/>
</dbReference>
<keyword evidence="3" id="KW-0812">Transmembrane</keyword>
<dbReference type="EMBL" id="ACVI01000006">
    <property type="protein sequence ID" value="EET88972.1"/>
    <property type="molecule type" value="Genomic_DNA"/>
</dbReference>
<comment type="similarity">
    <text evidence="1">Belongs to the peptidase S33 family.</text>
</comment>